<evidence type="ECO:0008006" key="27">
    <source>
        <dbReference type="Google" id="ProtNLM"/>
    </source>
</evidence>
<keyword evidence="6 21" id="KW-0812">Transmembrane</keyword>
<evidence type="ECO:0000256" key="22">
    <source>
        <dbReference type="SAM" id="SignalP"/>
    </source>
</evidence>
<evidence type="ECO:0000256" key="5">
    <source>
        <dbReference type="ARBA" id="ARBA00022679"/>
    </source>
</evidence>
<keyword evidence="2" id="KW-0723">Serine/threonine-protein kinase</keyword>
<keyword evidence="11 20" id="KW-0067">ATP-binding</keyword>
<dbReference type="GO" id="GO:0007166">
    <property type="term" value="P:cell surface receptor signaling pathway"/>
    <property type="evidence" value="ECO:0000318"/>
    <property type="project" value="GO_Central"/>
</dbReference>
<evidence type="ECO:0000256" key="14">
    <source>
        <dbReference type="ARBA" id="ARBA00023157"/>
    </source>
</evidence>
<dbReference type="Pfam" id="PF13947">
    <property type="entry name" value="GUB_WAK_bind"/>
    <property type="match status" value="2"/>
</dbReference>
<dbReference type="GO" id="GO:0005524">
    <property type="term" value="F:ATP binding"/>
    <property type="evidence" value="ECO:0007669"/>
    <property type="project" value="UniProtKB-UniRule"/>
</dbReference>
<keyword evidence="5" id="KW-0808">Transferase</keyword>
<dbReference type="SMART" id="SM00179">
    <property type="entry name" value="EGF_CA"/>
    <property type="match status" value="3"/>
</dbReference>
<dbReference type="InterPro" id="IPR001245">
    <property type="entry name" value="Ser-Thr/Tyr_kinase_cat_dom"/>
</dbReference>
<evidence type="ECO:0000256" key="21">
    <source>
        <dbReference type="SAM" id="Phobius"/>
    </source>
</evidence>
<evidence type="ECO:0000256" key="20">
    <source>
        <dbReference type="PROSITE-ProRule" id="PRU10141"/>
    </source>
</evidence>
<comment type="caution">
    <text evidence="19">Lacks conserved residue(s) required for the propagation of feature annotation.</text>
</comment>
<evidence type="ECO:0000256" key="2">
    <source>
        <dbReference type="ARBA" id="ARBA00022527"/>
    </source>
</evidence>
<dbReference type="InterPro" id="IPR000742">
    <property type="entry name" value="EGF"/>
</dbReference>
<comment type="catalytic activity">
    <reaction evidence="17">
        <text>L-threonyl-[protein] + ATP = O-phospho-L-threonyl-[protein] + ADP + H(+)</text>
        <dbReference type="Rhea" id="RHEA:46608"/>
        <dbReference type="Rhea" id="RHEA-COMP:11060"/>
        <dbReference type="Rhea" id="RHEA-COMP:11605"/>
        <dbReference type="ChEBI" id="CHEBI:15378"/>
        <dbReference type="ChEBI" id="CHEBI:30013"/>
        <dbReference type="ChEBI" id="CHEBI:30616"/>
        <dbReference type="ChEBI" id="CHEBI:61977"/>
        <dbReference type="ChEBI" id="CHEBI:456216"/>
    </reaction>
</comment>
<keyword evidence="26" id="KW-1185">Reference proteome</keyword>
<dbReference type="PROSITE" id="PS00108">
    <property type="entry name" value="PROTEIN_KINASE_ST"/>
    <property type="match status" value="2"/>
</dbReference>
<dbReference type="GO" id="GO:0030247">
    <property type="term" value="F:polysaccharide binding"/>
    <property type="evidence" value="ECO:0007669"/>
    <property type="project" value="InterPro"/>
</dbReference>
<dbReference type="InterPro" id="IPR008271">
    <property type="entry name" value="Ser/Thr_kinase_AS"/>
</dbReference>
<dbReference type="PANTHER" id="PTHR27005:SF535">
    <property type="entry name" value="PROTEIN KINASE DOMAIN-CONTAINING PROTEIN"/>
    <property type="match status" value="1"/>
</dbReference>
<evidence type="ECO:0000313" key="26">
    <source>
        <dbReference type="Proteomes" id="UP000004994"/>
    </source>
</evidence>
<sequence length="1369" mass="152193">MQLKQIALFFSFTCSVLTILTSISAHPTADSPVSPTTITKAPNIAKPGCPKQCGNVTIPYPFGIGSDCAMDSSFEINCTAGSSATLYRSNIKIYDISDSEIRVSNMLYQRCYSETGQLLVPDNPTWLRFGKLTPYSFSALNMFTVIGCDETAIMRGDNFRNGCYAFCTNSSGVNVVEGRCMGTGCCQIEIPKGLKYFNTTMDSVENHTGIWSFNRCGYAFLGEASRFQFRGEHDLTDNDLRNRILDHVPIVLDWAIGNNLTCGDAQKRDDYACLVNSHCVDSDTGLGGYRCHCDQGYEGNPYIRPGCSDIDECKNASTCAHYMNCINKPGSMGVGFISLVVGTMLLYFCINKRKLIKNREKFFQQNGGLLLKQQISSKKGGVEATKIFTSDELKKATNNYASDRILGRGGNGIVYKGILPDNRIVAIKKSKIVDENQIEQFINEVLILTQVNHRNVVRLFGCCLEAEVPLLVYEYVSNGTLYEHIHNQNGVPWLSLQNRLRIASETANSLAYLHSSASMPIIHRDVKSSNILLDNGYTAKVADFGASRLVPLDQTRVATLVQGTLGYLDPEYFHTGQLTDKSDVYSFGVVVAELLTGMKPISRDTISDKDKCLVEYFVSSMNKNSLFQILDRRVVREGSLEQLQKIAEIIKRCLHLHGEDRPTMKEVAMEIESLRKLTSLWSNGKEHEDEKEVELTDLYTTPIDSNIGIDNFSGQYPTSYTNRCPKKCGNITIPYPFGIGLGLGCAFDSSFEIGCNKSTGTPTLYASNIKVYDISDAETRVFNFIAETCYTSAGVKLVEYPLWIYVGCDDSAIISSTKFINGCPTTCISSSHVVDGSCMASGCCQIQIPKGLKNFNTSMQSSRNHSRIWPFNPCGYAFLGEASRFQFRGMEDLNDLNFVEKIVNNVPIVLDWAIGNLTCVEAKKRNDYGCRVNSQCVDSDTGLGGYRCRCNPGYEGNPYLGCRDIDECANPNTNSCEQNCINIPGSYNCSCPQGYTGDGKKNGRGCNAIISNSEFPWIKFSVGMGVGFMSLVLGTTWLYFSFKKRKLMKLREKFFQQNGGFLLKQRISSNEGGVEATKIFTAEELKKATNNYASDRILGRGGNGIVYKGILPDNRIVAIKKSKFVDENQVEQFINEVLILTQVNHRNVVKLFGCCLEAEVPLLVYEYVSNGTLYEHIHNKNGAPWLSLENRLRIASETASSLAYLHSSASMPIIHRDVKSANLLLDDVYTAKVADFGASRLVPLDQTHVATMVQGTLGYLDPEYFHSGQLTEKSDVYSFGVVLAELLTGLKPILKEENEKDKCLIDYFILSMNTNNLFQILDRRVVREGSLEQLQKIAELVKGCLSLRGEDRPTMKEVAMELENIHIEK</sequence>
<dbReference type="Gene3D" id="2.10.25.10">
    <property type="entry name" value="Laminin"/>
    <property type="match status" value="2"/>
</dbReference>
<evidence type="ECO:0000256" key="1">
    <source>
        <dbReference type="ARBA" id="ARBA00004479"/>
    </source>
</evidence>
<dbReference type="PROSITE" id="PS50026">
    <property type="entry name" value="EGF_3"/>
    <property type="match status" value="2"/>
</dbReference>
<dbReference type="PANTHER" id="PTHR27005">
    <property type="entry name" value="WALL-ASSOCIATED RECEPTOR KINASE-LIKE 21"/>
    <property type="match status" value="1"/>
</dbReference>
<evidence type="ECO:0000259" key="24">
    <source>
        <dbReference type="PROSITE" id="PS50026"/>
    </source>
</evidence>
<dbReference type="GO" id="GO:0005886">
    <property type="term" value="C:plasma membrane"/>
    <property type="evidence" value="ECO:0000318"/>
    <property type="project" value="GO_Central"/>
</dbReference>
<keyword evidence="14" id="KW-1015">Disulfide bond</keyword>
<evidence type="ECO:0000256" key="13">
    <source>
        <dbReference type="ARBA" id="ARBA00023136"/>
    </source>
</evidence>
<dbReference type="PROSITE" id="PS50011">
    <property type="entry name" value="PROTEIN_KINASE_DOM"/>
    <property type="match status" value="2"/>
</dbReference>
<dbReference type="InterPro" id="IPR011009">
    <property type="entry name" value="Kinase-like_dom_sf"/>
</dbReference>
<dbReference type="GO" id="GO:0005509">
    <property type="term" value="F:calcium ion binding"/>
    <property type="evidence" value="ECO:0007669"/>
    <property type="project" value="InterPro"/>
</dbReference>
<dbReference type="Gene3D" id="1.10.510.10">
    <property type="entry name" value="Transferase(Phosphotransferase) domain 1"/>
    <property type="match status" value="2"/>
</dbReference>
<dbReference type="Pfam" id="PF07645">
    <property type="entry name" value="EGF_CA"/>
    <property type="match status" value="1"/>
</dbReference>
<proteinExistence type="predicted"/>
<dbReference type="CDD" id="cd14066">
    <property type="entry name" value="STKc_IRAK"/>
    <property type="match status" value="2"/>
</dbReference>
<dbReference type="InterPro" id="IPR025287">
    <property type="entry name" value="WAK_GUB"/>
</dbReference>
<dbReference type="InterPro" id="IPR045274">
    <property type="entry name" value="WAK-like"/>
</dbReference>
<keyword evidence="12 21" id="KW-1133">Transmembrane helix</keyword>
<dbReference type="EnsemblPlants" id="Solyc09g014730.3.1">
    <property type="protein sequence ID" value="Solyc09g014730.3.1"/>
    <property type="gene ID" value="Solyc09g014730.3"/>
</dbReference>
<feature type="chain" id="PRO_5018755662" description="Protein kinase domain-containing protein" evidence="22">
    <location>
        <begin position="19"/>
        <end position="1369"/>
    </location>
</feature>
<dbReference type="PROSITE" id="PS01186">
    <property type="entry name" value="EGF_2"/>
    <property type="match status" value="1"/>
</dbReference>
<dbReference type="GO" id="GO:0004674">
    <property type="term" value="F:protein serine/threonine kinase activity"/>
    <property type="evidence" value="ECO:0007669"/>
    <property type="project" value="UniProtKB-KW"/>
</dbReference>
<evidence type="ECO:0000259" key="23">
    <source>
        <dbReference type="PROSITE" id="PS50011"/>
    </source>
</evidence>
<reference evidence="25" key="2">
    <citation type="submission" date="2019-01" db="UniProtKB">
        <authorList>
            <consortium name="EnsemblPlants"/>
        </authorList>
    </citation>
    <scope>IDENTIFICATION</scope>
    <source>
        <strain evidence="25">cv. Heinz 1706</strain>
    </source>
</reference>
<dbReference type="InterPro" id="IPR017441">
    <property type="entry name" value="Protein_kinase_ATP_BS"/>
</dbReference>
<evidence type="ECO:0000256" key="17">
    <source>
        <dbReference type="ARBA" id="ARBA00047951"/>
    </source>
</evidence>
<dbReference type="OMA" id="GNCERSC"/>
<evidence type="ECO:0000313" key="25">
    <source>
        <dbReference type="EnsemblPlants" id="Solyc09g014730.3.1"/>
    </source>
</evidence>
<evidence type="ECO:0000256" key="8">
    <source>
        <dbReference type="ARBA" id="ARBA00022737"/>
    </source>
</evidence>
<keyword evidence="3 19" id="KW-0245">EGF-like domain</keyword>
<accession>A0A3Q7I116</accession>
<dbReference type="InterPro" id="IPR000719">
    <property type="entry name" value="Prot_kinase_dom"/>
</dbReference>
<keyword evidence="10" id="KW-0418">Kinase</keyword>
<dbReference type="Gramene" id="Solyc09g014730.3.1">
    <property type="protein sequence ID" value="Solyc09g014730.3.1"/>
    <property type="gene ID" value="Solyc09g014730.3"/>
</dbReference>
<evidence type="ECO:0000256" key="9">
    <source>
        <dbReference type="ARBA" id="ARBA00022741"/>
    </source>
</evidence>
<feature type="signal peptide" evidence="22">
    <location>
        <begin position="1"/>
        <end position="18"/>
    </location>
</feature>
<evidence type="ECO:0000256" key="3">
    <source>
        <dbReference type="ARBA" id="ARBA00022536"/>
    </source>
</evidence>
<dbReference type="InterPro" id="IPR001881">
    <property type="entry name" value="EGF-like_Ca-bd_dom"/>
</dbReference>
<keyword evidence="8" id="KW-0677">Repeat</keyword>
<dbReference type="PROSITE" id="PS00107">
    <property type="entry name" value="PROTEIN_KINASE_ATP"/>
    <property type="match status" value="2"/>
</dbReference>
<dbReference type="Pfam" id="PF00069">
    <property type="entry name" value="Pkinase"/>
    <property type="match status" value="1"/>
</dbReference>
<protein>
    <recommendedName>
        <fullName evidence="27">Protein kinase domain-containing protein</fullName>
    </recommendedName>
</protein>
<comment type="subcellular location">
    <subcellularLocation>
        <location evidence="1">Membrane</location>
        <topology evidence="1">Single-pass type I membrane protein</topology>
    </subcellularLocation>
</comment>
<name>A0A3Q7I116_SOLLC</name>
<dbReference type="FunFam" id="3.30.200.20:FF:000043">
    <property type="entry name" value="Wall-associated receptor kinase 2"/>
    <property type="match status" value="2"/>
</dbReference>
<dbReference type="PROSITE" id="PS00010">
    <property type="entry name" value="ASX_HYDROXYL"/>
    <property type="match status" value="1"/>
</dbReference>
<feature type="domain" description="Protein kinase" evidence="23">
    <location>
        <begin position="400"/>
        <end position="674"/>
    </location>
</feature>
<reference evidence="25" key="1">
    <citation type="journal article" date="2012" name="Nature">
        <title>The tomato genome sequence provides insights into fleshy fruit evolution.</title>
        <authorList>
            <consortium name="Tomato Genome Consortium"/>
        </authorList>
    </citation>
    <scope>NUCLEOTIDE SEQUENCE [LARGE SCALE GENOMIC DNA]</scope>
    <source>
        <strain evidence="25">cv. Heinz 1706</strain>
    </source>
</reference>
<evidence type="ECO:0000256" key="4">
    <source>
        <dbReference type="ARBA" id="ARBA00022553"/>
    </source>
</evidence>
<dbReference type="SUPFAM" id="SSF57196">
    <property type="entry name" value="EGF/Laminin"/>
    <property type="match status" value="1"/>
</dbReference>
<comment type="function">
    <text evidence="18">Serine/threonine-protein kinase that may function as a signaling receptor of extracellular matrix component. Binding to pectin may have significance in the control of cell expansion, morphogenesis and development.</text>
</comment>
<evidence type="ECO:0000256" key="7">
    <source>
        <dbReference type="ARBA" id="ARBA00022729"/>
    </source>
</evidence>
<dbReference type="SMART" id="SM00181">
    <property type="entry name" value="EGF"/>
    <property type="match status" value="3"/>
</dbReference>
<organism evidence="25">
    <name type="scientific">Solanum lycopersicum</name>
    <name type="common">Tomato</name>
    <name type="synonym">Lycopersicon esculentum</name>
    <dbReference type="NCBI Taxonomy" id="4081"/>
    <lineage>
        <taxon>Eukaryota</taxon>
        <taxon>Viridiplantae</taxon>
        <taxon>Streptophyta</taxon>
        <taxon>Embryophyta</taxon>
        <taxon>Tracheophyta</taxon>
        <taxon>Spermatophyta</taxon>
        <taxon>Magnoliopsida</taxon>
        <taxon>eudicotyledons</taxon>
        <taxon>Gunneridae</taxon>
        <taxon>Pentapetalae</taxon>
        <taxon>asterids</taxon>
        <taxon>lamiids</taxon>
        <taxon>Solanales</taxon>
        <taxon>Solanaceae</taxon>
        <taxon>Solanoideae</taxon>
        <taxon>Solaneae</taxon>
        <taxon>Solanum</taxon>
        <taxon>Solanum subgen. Lycopersicon</taxon>
    </lineage>
</organism>
<dbReference type="FunCoup" id="A0A3Q7I116">
    <property type="interactions" value="177"/>
</dbReference>
<feature type="domain" description="EGF-like" evidence="24">
    <location>
        <begin position="964"/>
        <end position="1007"/>
    </location>
</feature>
<dbReference type="PROSITE" id="PS01187">
    <property type="entry name" value="EGF_CA"/>
    <property type="match status" value="1"/>
</dbReference>
<keyword evidence="15" id="KW-0325">Glycoprotein</keyword>
<feature type="binding site" evidence="20">
    <location>
        <position position="429"/>
    </location>
    <ligand>
        <name>ATP</name>
        <dbReference type="ChEBI" id="CHEBI:30616"/>
    </ligand>
</feature>
<keyword evidence="13 21" id="KW-0472">Membrane</keyword>
<evidence type="ECO:0000256" key="10">
    <source>
        <dbReference type="ARBA" id="ARBA00022777"/>
    </source>
</evidence>
<comment type="catalytic activity">
    <reaction evidence="16">
        <text>L-seryl-[protein] + ATP = O-phospho-L-seryl-[protein] + ADP + H(+)</text>
        <dbReference type="Rhea" id="RHEA:17989"/>
        <dbReference type="Rhea" id="RHEA-COMP:9863"/>
        <dbReference type="Rhea" id="RHEA-COMP:11604"/>
        <dbReference type="ChEBI" id="CHEBI:15378"/>
        <dbReference type="ChEBI" id="CHEBI:29999"/>
        <dbReference type="ChEBI" id="CHEBI:30616"/>
        <dbReference type="ChEBI" id="CHEBI:83421"/>
        <dbReference type="ChEBI" id="CHEBI:456216"/>
    </reaction>
</comment>
<dbReference type="InterPro" id="IPR049883">
    <property type="entry name" value="NOTCH1_EGF-like"/>
</dbReference>
<keyword evidence="9 20" id="KW-0547">Nucleotide-binding</keyword>
<dbReference type="InterPro" id="IPR018097">
    <property type="entry name" value="EGF_Ca-bd_CS"/>
</dbReference>
<dbReference type="Proteomes" id="UP000004994">
    <property type="component" value="Chromosome 9"/>
</dbReference>
<keyword evidence="4" id="KW-0597">Phosphoprotein</keyword>
<keyword evidence="7 22" id="KW-0732">Signal</keyword>
<feature type="binding site" evidence="20">
    <location>
        <position position="1121"/>
    </location>
    <ligand>
        <name>ATP</name>
        <dbReference type="ChEBI" id="CHEBI:30616"/>
    </ligand>
</feature>
<feature type="domain" description="Protein kinase" evidence="23">
    <location>
        <begin position="1092"/>
        <end position="1367"/>
    </location>
</feature>
<feature type="domain" description="EGF-like" evidence="24">
    <location>
        <begin position="264"/>
        <end position="308"/>
    </location>
</feature>
<dbReference type="PaxDb" id="4081-Solyc09g014740.2.1"/>
<evidence type="ECO:0000256" key="11">
    <source>
        <dbReference type="ARBA" id="ARBA00022840"/>
    </source>
</evidence>
<dbReference type="Pfam" id="PF07714">
    <property type="entry name" value="PK_Tyr_Ser-Thr"/>
    <property type="match status" value="1"/>
</dbReference>
<dbReference type="CDD" id="cd00054">
    <property type="entry name" value="EGF_CA"/>
    <property type="match status" value="3"/>
</dbReference>
<dbReference type="Gene3D" id="3.30.200.20">
    <property type="entry name" value="Phosphorylase Kinase, domain 1"/>
    <property type="match status" value="2"/>
</dbReference>
<evidence type="ECO:0000256" key="12">
    <source>
        <dbReference type="ARBA" id="ARBA00022989"/>
    </source>
</evidence>
<dbReference type="SUPFAM" id="SSF56112">
    <property type="entry name" value="Protein kinase-like (PK-like)"/>
    <property type="match status" value="2"/>
</dbReference>
<evidence type="ECO:0000256" key="19">
    <source>
        <dbReference type="PROSITE-ProRule" id="PRU00076"/>
    </source>
</evidence>
<evidence type="ECO:0000256" key="15">
    <source>
        <dbReference type="ARBA" id="ARBA00023180"/>
    </source>
</evidence>
<evidence type="ECO:0000256" key="6">
    <source>
        <dbReference type="ARBA" id="ARBA00022692"/>
    </source>
</evidence>
<evidence type="ECO:0000256" key="18">
    <source>
        <dbReference type="ARBA" id="ARBA00058961"/>
    </source>
</evidence>
<dbReference type="FunFam" id="2.10.25.10:FF:000038">
    <property type="entry name" value="Fibrillin 2"/>
    <property type="match status" value="1"/>
</dbReference>
<dbReference type="InterPro" id="IPR000152">
    <property type="entry name" value="EGF-type_Asp/Asn_hydroxyl_site"/>
</dbReference>
<evidence type="ECO:0000256" key="16">
    <source>
        <dbReference type="ARBA" id="ARBA00047558"/>
    </source>
</evidence>
<dbReference type="SMART" id="SM00220">
    <property type="entry name" value="S_TKc"/>
    <property type="match status" value="2"/>
</dbReference>
<dbReference type="InParanoid" id="A0A3Q7I116"/>
<dbReference type="FunFam" id="1.10.510.10:FF:000084">
    <property type="entry name" value="Wall-associated receptor kinase 2"/>
    <property type="match status" value="2"/>
</dbReference>
<feature type="transmembrane region" description="Helical" evidence="21">
    <location>
        <begin position="1020"/>
        <end position="1040"/>
    </location>
</feature>